<sequence length="308" mass="32434">MLTRRALITSSAAAALTAATLTVPGAASAHGSRHRRFPDTFPLPNAFQPEGIAIGRAPFAYFGSLATGAIYRASLVTGRGEIISEGPGTPSVGLKIDDHGRLFVAGGAAGNGRVVDTHSGRILRSWTFATAPTFVNDVVLTPKGAFFTDSNQPFLYKVPLSLRGEPVRLPLTGDLVYGAGFNVNGIARTPDGRGLLVVQSNTASLFRVDPDTGVTKAVDLGGFALTNGDGLLTVGRTLYVVQNRLNQVAVFTLDKRGLSGRLTGTRTNPNFDVPTTVAAFGDRLYLPNARFGVTVTPDTTYSVNSVKR</sequence>
<reference evidence="2 3" key="1">
    <citation type="submission" date="2020-03" db="EMBL/GenBank/DDBJ databases">
        <title>Whole genome shotgun sequence of Phytohabitans flavus NBRC 107702.</title>
        <authorList>
            <person name="Komaki H."/>
            <person name="Tamura T."/>
        </authorList>
    </citation>
    <scope>NUCLEOTIDE SEQUENCE [LARGE SCALE GENOMIC DNA]</scope>
    <source>
        <strain evidence="2 3">NBRC 107702</strain>
    </source>
</reference>
<dbReference type="EMBL" id="AP022870">
    <property type="protein sequence ID" value="BCB79072.1"/>
    <property type="molecule type" value="Genomic_DNA"/>
</dbReference>
<reference evidence="2 3" key="2">
    <citation type="submission" date="2020-03" db="EMBL/GenBank/DDBJ databases">
        <authorList>
            <person name="Ichikawa N."/>
            <person name="Kimura A."/>
            <person name="Kitahashi Y."/>
            <person name="Uohara A."/>
        </authorList>
    </citation>
    <scope>NUCLEOTIDE SEQUENCE [LARGE SCALE GENOMIC DNA]</scope>
    <source>
        <strain evidence="2 3">NBRC 107702</strain>
    </source>
</reference>
<keyword evidence="3" id="KW-1185">Reference proteome</keyword>
<dbReference type="Gene3D" id="2.120.10.30">
    <property type="entry name" value="TolB, C-terminal domain"/>
    <property type="match status" value="1"/>
</dbReference>
<organism evidence="2 3">
    <name type="scientific">Phytohabitans flavus</name>
    <dbReference type="NCBI Taxonomy" id="1076124"/>
    <lineage>
        <taxon>Bacteria</taxon>
        <taxon>Bacillati</taxon>
        <taxon>Actinomycetota</taxon>
        <taxon>Actinomycetes</taxon>
        <taxon>Micromonosporales</taxon>
        <taxon>Micromonosporaceae</taxon>
    </lineage>
</organism>
<evidence type="ECO:0000313" key="2">
    <source>
        <dbReference type="EMBL" id="BCB79072.1"/>
    </source>
</evidence>
<name>A0A6F8XYY1_9ACTN</name>
<accession>A0A6F8XYY1</accession>
<dbReference type="Proteomes" id="UP000502508">
    <property type="component" value="Chromosome"/>
</dbReference>
<proteinExistence type="predicted"/>
<evidence type="ECO:0000313" key="3">
    <source>
        <dbReference type="Proteomes" id="UP000502508"/>
    </source>
</evidence>
<dbReference type="KEGG" id="pfla:Pflav_054820"/>
<keyword evidence="1" id="KW-0732">Signal</keyword>
<feature type="chain" id="PRO_5026279789" description="Superoxide dismutase" evidence="1">
    <location>
        <begin position="30"/>
        <end position="308"/>
    </location>
</feature>
<dbReference type="AlphaFoldDB" id="A0A6F8XYY1"/>
<dbReference type="InterPro" id="IPR006311">
    <property type="entry name" value="TAT_signal"/>
</dbReference>
<feature type="signal peptide" evidence="1">
    <location>
        <begin position="1"/>
        <end position="29"/>
    </location>
</feature>
<dbReference type="PROSITE" id="PS51318">
    <property type="entry name" value="TAT"/>
    <property type="match status" value="1"/>
</dbReference>
<dbReference type="RefSeq" id="WP_232071905.1">
    <property type="nucleotide sequence ID" value="NZ_AP022870.1"/>
</dbReference>
<dbReference type="InterPro" id="IPR011042">
    <property type="entry name" value="6-blade_b-propeller_TolB-like"/>
</dbReference>
<protein>
    <recommendedName>
        <fullName evidence="4">Superoxide dismutase</fullName>
    </recommendedName>
</protein>
<dbReference type="SUPFAM" id="SSF63829">
    <property type="entry name" value="Calcium-dependent phosphotriesterase"/>
    <property type="match status" value="1"/>
</dbReference>
<evidence type="ECO:0000256" key="1">
    <source>
        <dbReference type="SAM" id="SignalP"/>
    </source>
</evidence>
<gene>
    <name evidence="2" type="ORF">Pflav_054820</name>
</gene>
<evidence type="ECO:0008006" key="4">
    <source>
        <dbReference type="Google" id="ProtNLM"/>
    </source>
</evidence>